<proteinExistence type="predicted"/>
<dbReference type="EMBL" id="UINC01230123">
    <property type="protein sequence ID" value="SVE62113.1"/>
    <property type="molecule type" value="Genomic_DNA"/>
</dbReference>
<feature type="compositionally biased region" description="Basic residues" evidence="1">
    <location>
        <begin position="218"/>
        <end position="228"/>
    </location>
</feature>
<evidence type="ECO:0000313" key="2">
    <source>
        <dbReference type="EMBL" id="SVE62113.1"/>
    </source>
</evidence>
<dbReference type="AlphaFoldDB" id="A0A383F0A9"/>
<feature type="compositionally biased region" description="Basic and acidic residues" evidence="1">
    <location>
        <begin position="16"/>
        <end position="29"/>
    </location>
</feature>
<evidence type="ECO:0000256" key="1">
    <source>
        <dbReference type="SAM" id="MobiDB-lite"/>
    </source>
</evidence>
<feature type="region of interest" description="Disordered" evidence="1">
    <location>
        <begin position="92"/>
        <end position="228"/>
    </location>
</feature>
<feature type="non-terminal residue" evidence="2">
    <location>
        <position position="1"/>
    </location>
</feature>
<accession>A0A383F0A9</accession>
<feature type="non-terminal residue" evidence="2">
    <location>
        <position position="228"/>
    </location>
</feature>
<name>A0A383F0A9_9ZZZZ</name>
<feature type="compositionally biased region" description="Basic and acidic residues" evidence="1">
    <location>
        <begin position="136"/>
        <end position="155"/>
    </location>
</feature>
<protein>
    <submittedName>
        <fullName evidence="2">Uncharacterized protein</fullName>
    </submittedName>
</protein>
<sequence length="228" mass="24758">GRDAVRRGRRRLGRAGRADPLRRVGKRPETGLSRTGEQPDAGGGRPRYAALRRVGCCRGRPGGVHAIDRFRGHRLVQLLGARRCRARLAAQGRCGRGGGRSRGHRLRAGPGRGPGAHIQAARRRQHNPGAPAEAGGDARDDQRLGGVHPARERRSQGQRNHPVPGRRKAANPQAQLHQRAAGRRAGCTVPEPRGVGEFQSAGQRPRGRAAGRVQDRAGHRRRHHRRGA</sequence>
<feature type="region of interest" description="Disordered" evidence="1">
    <location>
        <begin position="1"/>
        <end position="47"/>
    </location>
</feature>
<organism evidence="2">
    <name type="scientific">marine metagenome</name>
    <dbReference type="NCBI Taxonomy" id="408172"/>
    <lineage>
        <taxon>unclassified sequences</taxon>
        <taxon>metagenomes</taxon>
        <taxon>ecological metagenomes</taxon>
    </lineage>
</organism>
<reference evidence="2" key="1">
    <citation type="submission" date="2018-05" db="EMBL/GenBank/DDBJ databases">
        <authorList>
            <person name="Lanie J.A."/>
            <person name="Ng W.-L."/>
            <person name="Kazmierczak K.M."/>
            <person name="Andrzejewski T.M."/>
            <person name="Davidsen T.M."/>
            <person name="Wayne K.J."/>
            <person name="Tettelin H."/>
            <person name="Glass J.I."/>
            <person name="Rusch D."/>
            <person name="Podicherti R."/>
            <person name="Tsui H.-C.T."/>
            <person name="Winkler M.E."/>
        </authorList>
    </citation>
    <scope>NUCLEOTIDE SEQUENCE</scope>
</reference>
<gene>
    <name evidence="2" type="ORF">METZ01_LOCUS514967</name>
</gene>
<feature type="compositionally biased region" description="Low complexity" evidence="1">
    <location>
        <begin position="201"/>
        <end position="212"/>
    </location>
</feature>